<organism evidence="10 11">
    <name type="scientific">Acrasis kona</name>
    <dbReference type="NCBI Taxonomy" id="1008807"/>
    <lineage>
        <taxon>Eukaryota</taxon>
        <taxon>Discoba</taxon>
        <taxon>Heterolobosea</taxon>
        <taxon>Tetramitia</taxon>
        <taxon>Eutetramitia</taxon>
        <taxon>Acrasidae</taxon>
        <taxon>Acrasis</taxon>
    </lineage>
</organism>
<evidence type="ECO:0000259" key="9">
    <source>
        <dbReference type="Pfam" id="PF24762"/>
    </source>
</evidence>
<evidence type="ECO:0000256" key="2">
    <source>
        <dbReference type="ARBA" id="ARBA00022473"/>
    </source>
</evidence>
<keyword evidence="4" id="KW-0677">Repeat</keyword>
<feature type="domain" description="IF140/IFT172/WDR19 TPR" evidence="9">
    <location>
        <begin position="995"/>
        <end position="1262"/>
    </location>
</feature>
<dbReference type="Pfam" id="PF24762">
    <property type="entry name" value="TPR_IF140-IFT172"/>
    <property type="match status" value="1"/>
</dbReference>
<evidence type="ECO:0000256" key="7">
    <source>
        <dbReference type="ARBA" id="ARBA00023273"/>
    </source>
</evidence>
<evidence type="ECO:0000256" key="8">
    <source>
        <dbReference type="ARBA" id="ARBA00038130"/>
    </source>
</evidence>
<sequence>MQLRHLKTIQAPSKKLNKIAAVCWSNNNRRLAVADSDGYVHLFDETGERRDKFPTKSATGKRGGKTYAVTGLCFSPDDVRVAISQSDNIIFVYKLGTDWADNKKIICNKYEQKSPVTCMCWPSERNNEIVFGTLEGKVRLGVPKNKSKTLYSTESPVVSLAQSPDGHGFISGHLDGSIYMFYFENYIDHMGVEINDVPLGHQKIAQHTCIPYCLSWGAAIVVAGQDKQIVFYSNKSDNREGAPMLQRFDYGNVKSEKEFSTIVMSPSGQSVVAASYNRLRLFNFNMRRQQWEEGEILDVPQLYSITSAAWKPDGSRLVLGNMCGGVDMFDACIKRYRYKGEFEFTFVSPSQVIVKRIQSGTRIVLKSLFEEEILKVNVARDQFLVGHTPKTLLLGDLESCKLSEIPWNGSGEEKFFFDNPRVCMVFNAGEISLIEYGINDIIGSFRTEHVSTHLISARISDISPFLQKEAMKDPNLQVMSHDKKVAFLIDSHTINILDLMSSFPIAKINHDAKIDWLELNVRATKLLFRDKQRHLHLFDIKTQTRTTLLTYCSYVQWVPDSDVVVAQNRGDLCVWYSIDAPDRVTIVPIKGEVQDITRASNCTTVVVDEGPGTVNYDLDEGLIEFGNSMEEKNYEHAADILEQLSLTPETEAMWKNLSELVLHDNKFHIAERCYAALGDVSKANYLRKIVKEIRDIVANEEEQGLVDPLDHWRVRSKVSMLNKDFRSAEQAFLEQGKVTEAMNMYKEVHKFDESIGLAIAKGVPNANEMKNKYMQWLIDSRQEDKAARMYEKEGQYSKAIQLYLSGGFPALAANVIVKGDASVLPTIQDKLLEQISNELSKNQLYEKAGEFYEKRKLNEKAIESYRRGNAYRYAVELSRNVMPDLVIKLEEEWGDWLVSQKQIESAVVHFIEANQYVKAIEAALTSRQWAKAIQILDGVEPATSKKYYARVARHYEDIQNYSQAKKFYIKGGKYMDAIEMFEKIGSWDQVYEIAESYLSEAEISQLYTTQAGHLENKTKFKEAEKLYIKANEPDLAINMYSKNHLFDDMIRLVSLYRNTHLKDAHIQIAQQLEKEGHFKQAEYHFLQVDDWKNAVDMYRNGDKWNDAIRVAQKYGGPGPYKKVAWEWASYIKGEAGAKLLYKLGFVEEAIEYCINRELWDKAMEMARSSNKVNVSSIHLKYAMFLEDQAHFKEAEEEYIQGKSPKEAVEMYLHQNDWANAMRVADSFDSTMINRVLECQAESAWNNGQHDEAERLFTQASRQDRIIQKYMEARKFEDAKRVASTYSNDDVKRKINTEWAESIEHDGDGDPCAPARMFQQSGEFSKAIDTYLNFDWRTHLQNRTTTAEYCEAAWMDAFKIATNHLQARLSEVVHKVTTRLLEINKVQKAVEVFLSIGMYKEACEELIKNGLWGEAISAARQSNQQDLINHVQSRHKKFLTNSHNPDEQIQGGNIVGAIDAFAQRKEWDECLRLAKDSNRSDQVNKYTAIYITQLHRENRHREALEVLENYGPSVDPQLPPVYKGIIRNILWTQPTPQESLRCRSVLNAILAAYRKVNMAETNLVHLSRFQEACHLIVMRDELAAAKNVPAINTLHAKCNIALLRYCNILPPDAAFYEAGMACREQGIGNKDQQWETMSFSFLNRYLDVIDAMEQLKQDGAEEDIRNRITLGKAELVNTEFQYTDIPFKVPVPVQQYLDSKKNDEVTNIVLYEGVNNNIQGELQTRKCDKCFENIYVANMVCPNEKCNHQYKQCCVTGYPVTADEKVECTKCHAPSNRNDWNHYISKFKNCPVCGDLQLTIL</sequence>
<keyword evidence="5" id="KW-0802">TPR repeat</keyword>
<dbReference type="SUPFAM" id="SSF69322">
    <property type="entry name" value="Tricorn protease domain 2"/>
    <property type="match status" value="1"/>
</dbReference>
<protein>
    <submittedName>
        <fullName evidence="10">Intraflagellar transport protein</fullName>
    </submittedName>
</protein>
<dbReference type="GO" id="GO:0042073">
    <property type="term" value="P:intraciliary transport"/>
    <property type="evidence" value="ECO:0007669"/>
    <property type="project" value="TreeGrafter"/>
</dbReference>
<keyword evidence="6" id="KW-0969">Cilium</keyword>
<evidence type="ECO:0000313" key="11">
    <source>
        <dbReference type="Proteomes" id="UP001431209"/>
    </source>
</evidence>
<proteinExistence type="inferred from homology"/>
<dbReference type="Pfam" id="PF00400">
    <property type="entry name" value="WD40"/>
    <property type="match status" value="2"/>
</dbReference>
<dbReference type="PANTHER" id="PTHR15722:SF2">
    <property type="entry name" value="INTRAFLAGELLAR TRANSPORT PROTEIN 172 HOMOLOG"/>
    <property type="match status" value="1"/>
</dbReference>
<comment type="caution">
    <text evidence="10">The sequence shown here is derived from an EMBL/GenBank/DDBJ whole genome shotgun (WGS) entry which is preliminary data.</text>
</comment>
<comment type="similarity">
    <text evidence="8">Belongs to the IFT172 family.</text>
</comment>
<accession>A0AAW2YL23</accession>
<evidence type="ECO:0000256" key="4">
    <source>
        <dbReference type="ARBA" id="ARBA00022737"/>
    </source>
</evidence>
<dbReference type="Gene3D" id="1.25.40.470">
    <property type="match status" value="3"/>
</dbReference>
<dbReference type="Proteomes" id="UP001431209">
    <property type="component" value="Unassembled WGS sequence"/>
</dbReference>
<keyword evidence="7" id="KW-0966">Cell projection</keyword>
<name>A0AAW2YL23_9EUKA</name>
<evidence type="ECO:0000256" key="3">
    <source>
        <dbReference type="ARBA" id="ARBA00022574"/>
    </source>
</evidence>
<dbReference type="SUPFAM" id="SSF48371">
    <property type="entry name" value="ARM repeat"/>
    <property type="match status" value="1"/>
</dbReference>
<dbReference type="InterPro" id="IPR015943">
    <property type="entry name" value="WD40/YVTN_repeat-like_dom_sf"/>
</dbReference>
<dbReference type="EMBL" id="JAOPGA020000323">
    <property type="protein sequence ID" value="KAL0478166.1"/>
    <property type="molecule type" value="Genomic_DNA"/>
</dbReference>
<dbReference type="GO" id="GO:0030992">
    <property type="term" value="C:intraciliary transport particle B"/>
    <property type="evidence" value="ECO:0007669"/>
    <property type="project" value="TreeGrafter"/>
</dbReference>
<dbReference type="InterPro" id="IPR056168">
    <property type="entry name" value="TPR_IF140/IFT172/WDR19"/>
</dbReference>
<dbReference type="Gene3D" id="2.130.10.10">
    <property type="entry name" value="YVTN repeat-like/Quinoprotein amine dehydrogenase"/>
    <property type="match status" value="2"/>
</dbReference>
<dbReference type="InterPro" id="IPR036322">
    <property type="entry name" value="WD40_repeat_dom_sf"/>
</dbReference>
<evidence type="ECO:0000313" key="10">
    <source>
        <dbReference type="EMBL" id="KAL0478166.1"/>
    </source>
</evidence>
<evidence type="ECO:0000256" key="5">
    <source>
        <dbReference type="ARBA" id="ARBA00022803"/>
    </source>
</evidence>
<evidence type="ECO:0000256" key="1">
    <source>
        <dbReference type="ARBA" id="ARBA00004138"/>
    </source>
</evidence>
<reference evidence="10 11" key="1">
    <citation type="submission" date="2024-03" db="EMBL/GenBank/DDBJ databases">
        <title>The Acrasis kona genome and developmental transcriptomes reveal deep origins of eukaryotic multicellular pathways.</title>
        <authorList>
            <person name="Sheikh S."/>
            <person name="Fu C.-J."/>
            <person name="Brown M.W."/>
            <person name="Baldauf S.L."/>
        </authorList>
    </citation>
    <scope>NUCLEOTIDE SEQUENCE [LARGE SCALE GENOMIC DNA]</scope>
    <source>
        <strain evidence="10 11">ATCC MYA-3509</strain>
    </source>
</reference>
<dbReference type="SUPFAM" id="SSF50978">
    <property type="entry name" value="WD40 repeat-like"/>
    <property type="match status" value="1"/>
</dbReference>
<dbReference type="GO" id="GO:0036064">
    <property type="term" value="C:ciliary basal body"/>
    <property type="evidence" value="ECO:0007669"/>
    <property type="project" value="TreeGrafter"/>
</dbReference>
<dbReference type="SMART" id="SM00320">
    <property type="entry name" value="WD40"/>
    <property type="match status" value="5"/>
</dbReference>
<evidence type="ECO:0000256" key="6">
    <source>
        <dbReference type="ARBA" id="ARBA00023069"/>
    </source>
</evidence>
<dbReference type="GO" id="GO:0005930">
    <property type="term" value="C:axoneme"/>
    <property type="evidence" value="ECO:0007669"/>
    <property type="project" value="TreeGrafter"/>
</dbReference>
<dbReference type="PANTHER" id="PTHR15722">
    <property type="entry name" value="IFT140/172-RELATED"/>
    <property type="match status" value="1"/>
</dbReference>
<gene>
    <name evidence="10" type="ORF">AKO1_008466</name>
</gene>
<dbReference type="InterPro" id="IPR016024">
    <property type="entry name" value="ARM-type_fold"/>
</dbReference>
<keyword evidence="2" id="KW-0217">Developmental protein</keyword>
<keyword evidence="11" id="KW-1185">Reference proteome</keyword>
<dbReference type="InterPro" id="IPR001680">
    <property type="entry name" value="WD40_rpt"/>
</dbReference>
<keyword evidence="3" id="KW-0853">WD repeat</keyword>
<comment type="subcellular location">
    <subcellularLocation>
        <location evidence="1">Cell projection</location>
        <location evidence="1">Cilium</location>
    </subcellularLocation>
</comment>